<dbReference type="PRINTS" id="PR00098">
    <property type="entry name" value="CPSASE"/>
</dbReference>
<evidence type="ECO:0000256" key="2">
    <source>
        <dbReference type="ARBA" id="ARBA00022598"/>
    </source>
</evidence>
<dbReference type="InterPro" id="IPR005479">
    <property type="entry name" value="CPAse_ATP-bd"/>
</dbReference>
<dbReference type="SUPFAM" id="SSF48108">
    <property type="entry name" value="Carbamoyl phosphate synthetase, large subunit connection domain"/>
    <property type="match status" value="1"/>
</dbReference>
<dbReference type="Proteomes" id="UP001597285">
    <property type="component" value="Unassembled WGS sequence"/>
</dbReference>
<comment type="similarity">
    <text evidence="1">Belongs to the CarB family.</text>
</comment>
<dbReference type="SUPFAM" id="SSF52335">
    <property type="entry name" value="Methylglyoxal synthase-like"/>
    <property type="match status" value="1"/>
</dbReference>
<dbReference type="InterPro" id="IPR036897">
    <property type="entry name" value="CarbamoylP_synth_lsu_oligo_sf"/>
</dbReference>
<evidence type="ECO:0000256" key="3">
    <source>
        <dbReference type="ARBA" id="ARBA00022737"/>
    </source>
</evidence>
<dbReference type="InterPro" id="IPR011607">
    <property type="entry name" value="MGS-like_dom"/>
</dbReference>
<gene>
    <name evidence="12" type="ORF">ACFSBK_11205</name>
</gene>
<dbReference type="SUPFAM" id="SSF52440">
    <property type="entry name" value="PreATP-grasp domain"/>
    <property type="match status" value="2"/>
</dbReference>
<dbReference type="PANTHER" id="PTHR11405">
    <property type="entry name" value="CARBAMOYLTRANSFERASE FAMILY MEMBER"/>
    <property type="match status" value="1"/>
</dbReference>
<accession>A0ABW4NQM0</accession>
<keyword evidence="13" id="KW-1185">Reference proteome</keyword>
<dbReference type="SUPFAM" id="SSF56059">
    <property type="entry name" value="Glutathione synthetase ATP-binding domain-like"/>
    <property type="match status" value="2"/>
</dbReference>
<dbReference type="SMART" id="SM00851">
    <property type="entry name" value="MGS"/>
    <property type="match status" value="1"/>
</dbReference>
<keyword evidence="5 9" id="KW-0067">ATP-binding</keyword>
<keyword evidence="4 9" id="KW-0547">Nucleotide-binding</keyword>
<keyword evidence="2" id="KW-0436">Ligase</keyword>
<keyword evidence="6" id="KW-0464">Manganese</keyword>
<dbReference type="InterPro" id="IPR058047">
    <property type="entry name" value="CPSase_preATP-grasp"/>
</dbReference>
<keyword evidence="3" id="KW-0677">Repeat</keyword>
<proteinExistence type="inferred from homology"/>
<evidence type="ECO:0000256" key="8">
    <source>
        <dbReference type="ARBA" id="ARBA00047359"/>
    </source>
</evidence>
<organism evidence="12 13">
    <name type="scientific">Carnobacterium antarcticum</name>
    <dbReference type="NCBI Taxonomy" id="2126436"/>
    <lineage>
        <taxon>Bacteria</taxon>
        <taxon>Bacillati</taxon>
        <taxon>Bacillota</taxon>
        <taxon>Bacilli</taxon>
        <taxon>Lactobacillales</taxon>
        <taxon>Carnobacteriaceae</taxon>
        <taxon>Carnobacterium</taxon>
    </lineage>
</organism>
<reference evidence="13" key="1">
    <citation type="journal article" date="2019" name="Int. J. Syst. Evol. Microbiol.">
        <title>The Global Catalogue of Microorganisms (GCM) 10K type strain sequencing project: providing services to taxonomists for standard genome sequencing and annotation.</title>
        <authorList>
            <consortium name="The Broad Institute Genomics Platform"/>
            <consortium name="The Broad Institute Genome Sequencing Center for Infectious Disease"/>
            <person name="Wu L."/>
            <person name="Ma J."/>
        </authorList>
    </citation>
    <scope>NUCLEOTIDE SEQUENCE [LARGE SCALE GENOMIC DNA]</scope>
    <source>
        <strain evidence="13">KCTC 42143</strain>
    </source>
</reference>
<dbReference type="Pfam" id="PF25596">
    <property type="entry name" value="CPSase_L_D1"/>
    <property type="match status" value="2"/>
</dbReference>
<dbReference type="EMBL" id="JBHUFF010000020">
    <property type="protein sequence ID" value="MFD1800415.1"/>
    <property type="molecule type" value="Genomic_DNA"/>
</dbReference>
<evidence type="ECO:0000259" key="11">
    <source>
        <dbReference type="PROSITE" id="PS51855"/>
    </source>
</evidence>
<sequence>MINKAKAKKVLVIGSTPSDSDSSANVDYGTAQIILSLKEIGYEVILVDSNPTALATNKDRADKVYIEPLTVDFVSQIIRKERPNEIFPVLHNSLSFYLMEELAHSGLLEELHIKVLGTSQQTIQKIKQPETFRKWMQTLKEPTRAGQGVYSQTEALGFAEKEGFPLLIQSQTPTGEWVQEWCSTNEKVKKVAAAHFLLSPHTPIFIETGLTGYKLIQFEVLRDKKDQALVVSTSENLKTDESDQKTMIMITPSQTLTDLDYQLLRDAALTIVRGLEIEGGCTIQFAFHPNRFMYYVTKIDPGFTRSTLLVSKATGYPIIKLSVKLAAGLTLDTLKNPFNETAYLEYEPTLDYITTYISNWSNGTSVKRNSPKKQITGEAMAIGRTLEESILKAFRSLDTADGVTLLKTATHSNDEEIAEHLLHAQYDHLAYLLEALRRGYTIEELSEVTKIELFFLDKLAHIIEIEHELERHPSDLTALRSAKEYGFSDSVIAALWKTTADEVNRLRNAHDIVPVYKAIDSSAGEIAAQSTCFYSTYEEENESTAIGKKSILLLTASTGMNDPRRGYDSALLQAITAIQEAGYEAILLNSHPASLSTDFSVQAKTYLVPSTVEDIVQVVQLEKPIGVMVQFGGPEALELSKALTPLEIPVLDAVPSYLVSKEAENDGMIELIQPLLAELAIPYAAPENQAMADEQIEVISISDGERVLFPGLIEHIGHLNGVGTEPVMVHPTQTLSEQKQQKIKEYAARLALALKWTGITTMYFTIQQENIQFLNLTLGTTQTIPFLSKATGFPIIPTAVQVLLGNSLAAQLDLKENTQTISPAVYVKAPVYSFSSEPEIDWMGEVMGSDRTLGKAIFKTFEAAQVHLSEFGSILLLLSEKDQDQAEELTRRFQQIGYRMLTTQPLSQQLAEKGLVVTALDPSFESIDKSSAKRINKKEIQLVIDTRASKTKTVKEQLTIRQAAHEQNIPLLTSITTISAVLNFLELRTFTTNPI</sequence>
<dbReference type="InterPro" id="IPR036914">
    <property type="entry name" value="MGS-like_dom_sf"/>
</dbReference>
<dbReference type="Gene3D" id="3.40.50.1380">
    <property type="entry name" value="Methylglyoxal synthase-like domain"/>
    <property type="match status" value="1"/>
</dbReference>
<dbReference type="InterPro" id="IPR005483">
    <property type="entry name" value="CPSase_dom"/>
</dbReference>
<name>A0ABW4NQM0_9LACT</name>
<feature type="domain" description="ATP-grasp" evidence="10">
    <location>
        <begin position="593"/>
        <end position="804"/>
    </location>
</feature>
<dbReference type="InterPro" id="IPR011761">
    <property type="entry name" value="ATP-grasp"/>
</dbReference>
<comment type="caution">
    <text evidence="12">The sequence shown here is derived from an EMBL/GenBank/DDBJ whole genome shotgun (WGS) entry which is preliminary data.</text>
</comment>
<evidence type="ECO:0000313" key="13">
    <source>
        <dbReference type="Proteomes" id="UP001597285"/>
    </source>
</evidence>
<dbReference type="Pfam" id="PF02786">
    <property type="entry name" value="CPSase_L_D2"/>
    <property type="match status" value="2"/>
</dbReference>
<protein>
    <recommendedName>
        <fullName evidence="7">carbamoyl-phosphate synthase (ammonia)</fullName>
        <ecNumber evidence="7">6.3.4.16</ecNumber>
    </recommendedName>
</protein>
<evidence type="ECO:0000256" key="6">
    <source>
        <dbReference type="ARBA" id="ARBA00023211"/>
    </source>
</evidence>
<evidence type="ECO:0000259" key="10">
    <source>
        <dbReference type="PROSITE" id="PS50975"/>
    </source>
</evidence>
<dbReference type="Gene3D" id="3.30.470.20">
    <property type="entry name" value="ATP-grasp fold, B domain"/>
    <property type="match status" value="2"/>
</dbReference>
<evidence type="ECO:0000256" key="9">
    <source>
        <dbReference type="PROSITE-ProRule" id="PRU00409"/>
    </source>
</evidence>
<dbReference type="RefSeq" id="WP_058918581.1">
    <property type="nucleotide sequence ID" value="NZ_JBHSQC010000008.1"/>
</dbReference>
<dbReference type="InterPro" id="IPR016185">
    <property type="entry name" value="PreATP-grasp_dom_sf"/>
</dbReference>
<evidence type="ECO:0000256" key="1">
    <source>
        <dbReference type="ARBA" id="ARBA00009799"/>
    </source>
</evidence>
<dbReference type="Gene3D" id="3.40.50.20">
    <property type="match status" value="2"/>
</dbReference>
<feature type="domain" description="ATP-grasp" evidence="10">
    <location>
        <begin position="133"/>
        <end position="327"/>
    </location>
</feature>
<dbReference type="Gene3D" id="1.10.1030.10">
    <property type="entry name" value="Carbamoyl-phosphate synthetase, large subunit oligomerisation domain"/>
    <property type="match status" value="1"/>
</dbReference>
<dbReference type="Pfam" id="PF02142">
    <property type="entry name" value="MGS"/>
    <property type="match status" value="1"/>
</dbReference>
<evidence type="ECO:0000313" key="12">
    <source>
        <dbReference type="EMBL" id="MFD1800415.1"/>
    </source>
</evidence>
<dbReference type="EC" id="6.3.4.16" evidence="7"/>
<dbReference type="PROSITE" id="PS50975">
    <property type="entry name" value="ATP_GRASP"/>
    <property type="match status" value="2"/>
</dbReference>
<dbReference type="SMART" id="SM01096">
    <property type="entry name" value="CPSase_L_D3"/>
    <property type="match status" value="1"/>
</dbReference>
<feature type="domain" description="MGS-like" evidence="11">
    <location>
        <begin position="866"/>
        <end position="995"/>
    </location>
</feature>
<dbReference type="Pfam" id="PF02787">
    <property type="entry name" value="CPSase_L_D3"/>
    <property type="match status" value="1"/>
</dbReference>
<dbReference type="PROSITE" id="PS51855">
    <property type="entry name" value="MGS"/>
    <property type="match status" value="1"/>
</dbReference>
<evidence type="ECO:0000256" key="4">
    <source>
        <dbReference type="ARBA" id="ARBA00022741"/>
    </source>
</evidence>
<evidence type="ECO:0000256" key="5">
    <source>
        <dbReference type="ARBA" id="ARBA00022840"/>
    </source>
</evidence>
<evidence type="ECO:0000256" key="7">
    <source>
        <dbReference type="ARBA" id="ARBA00044063"/>
    </source>
</evidence>
<comment type="catalytic activity">
    <reaction evidence="8">
        <text>hydrogencarbonate + NH4(+) + 2 ATP = carbamoyl phosphate + 2 ADP + phosphate + 2 H(+)</text>
        <dbReference type="Rhea" id="RHEA:18029"/>
        <dbReference type="ChEBI" id="CHEBI:15378"/>
        <dbReference type="ChEBI" id="CHEBI:17544"/>
        <dbReference type="ChEBI" id="CHEBI:28938"/>
        <dbReference type="ChEBI" id="CHEBI:30616"/>
        <dbReference type="ChEBI" id="CHEBI:43474"/>
        <dbReference type="ChEBI" id="CHEBI:58228"/>
        <dbReference type="ChEBI" id="CHEBI:456216"/>
        <dbReference type="EC" id="6.3.4.16"/>
    </reaction>
</comment>
<dbReference type="InterPro" id="IPR005480">
    <property type="entry name" value="CPSase_lsu_oligo"/>
</dbReference>
<dbReference type="PANTHER" id="PTHR11405:SF53">
    <property type="entry name" value="CARBAMOYL-PHOSPHATE SYNTHASE [AMMONIA], MITOCHONDRIAL"/>
    <property type="match status" value="1"/>
</dbReference>